<organism evidence="7 8">
    <name type="scientific">Pontibacillus litoralis JSM 072002</name>
    <dbReference type="NCBI Taxonomy" id="1385512"/>
    <lineage>
        <taxon>Bacteria</taxon>
        <taxon>Bacillati</taxon>
        <taxon>Bacillota</taxon>
        <taxon>Bacilli</taxon>
        <taxon>Bacillales</taxon>
        <taxon>Bacillaceae</taxon>
        <taxon>Pontibacillus</taxon>
    </lineage>
</organism>
<feature type="transmembrane region" description="Helical" evidence="6">
    <location>
        <begin position="12"/>
        <end position="32"/>
    </location>
</feature>
<dbReference type="PANTHER" id="PTHR21716">
    <property type="entry name" value="TRANSMEMBRANE PROTEIN"/>
    <property type="match status" value="1"/>
</dbReference>
<evidence type="ECO:0000256" key="5">
    <source>
        <dbReference type="ARBA" id="ARBA00023136"/>
    </source>
</evidence>
<evidence type="ECO:0000256" key="3">
    <source>
        <dbReference type="ARBA" id="ARBA00022692"/>
    </source>
</evidence>
<evidence type="ECO:0000313" key="7">
    <source>
        <dbReference type="EMBL" id="KGX88970.1"/>
    </source>
</evidence>
<feature type="transmembrane region" description="Helical" evidence="6">
    <location>
        <begin position="71"/>
        <end position="93"/>
    </location>
</feature>
<evidence type="ECO:0000256" key="6">
    <source>
        <dbReference type="SAM" id="Phobius"/>
    </source>
</evidence>
<evidence type="ECO:0000256" key="1">
    <source>
        <dbReference type="ARBA" id="ARBA00004141"/>
    </source>
</evidence>
<evidence type="ECO:0000256" key="4">
    <source>
        <dbReference type="ARBA" id="ARBA00022989"/>
    </source>
</evidence>
<dbReference type="STRING" id="1385512.N784_01135"/>
<comment type="caution">
    <text evidence="7">The sequence shown here is derived from an EMBL/GenBank/DDBJ whole genome shotgun (WGS) entry which is preliminary data.</text>
</comment>
<feature type="transmembrane region" description="Helical" evidence="6">
    <location>
        <begin position="38"/>
        <end position="59"/>
    </location>
</feature>
<dbReference type="Pfam" id="PF01594">
    <property type="entry name" value="AI-2E_transport"/>
    <property type="match status" value="1"/>
</dbReference>
<feature type="transmembrane region" description="Helical" evidence="6">
    <location>
        <begin position="246"/>
        <end position="275"/>
    </location>
</feature>
<evidence type="ECO:0000313" key="8">
    <source>
        <dbReference type="Proteomes" id="UP000030401"/>
    </source>
</evidence>
<feature type="transmembrane region" description="Helical" evidence="6">
    <location>
        <begin position="316"/>
        <end position="346"/>
    </location>
</feature>
<keyword evidence="8" id="KW-1185">Reference proteome</keyword>
<proteinExistence type="inferred from homology"/>
<dbReference type="AlphaFoldDB" id="A0A0A5GCX2"/>
<dbReference type="EMBL" id="AVPG01000001">
    <property type="protein sequence ID" value="KGX88970.1"/>
    <property type="molecule type" value="Genomic_DNA"/>
</dbReference>
<dbReference type="RefSeq" id="WP_052127071.1">
    <property type="nucleotide sequence ID" value="NZ_AVPG01000001.1"/>
</dbReference>
<comment type="subcellular location">
    <subcellularLocation>
        <location evidence="1">Membrane</location>
        <topology evidence="1">Multi-pass membrane protein</topology>
    </subcellularLocation>
</comment>
<dbReference type="eggNOG" id="COG0628">
    <property type="taxonomic scope" value="Bacteria"/>
</dbReference>
<keyword evidence="5 6" id="KW-0472">Membrane</keyword>
<evidence type="ECO:0000256" key="2">
    <source>
        <dbReference type="ARBA" id="ARBA00009773"/>
    </source>
</evidence>
<gene>
    <name evidence="7" type="ORF">N784_01135</name>
</gene>
<dbReference type="PANTHER" id="PTHR21716:SF15">
    <property type="entry name" value="TRANSPORT PROTEIN YRRI-RELATED"/>
    <property type="match status" value="1"/>
</dbReference>
<feature type="transmembrane region" description="Helical" evidence="6">
    <location>
        <begin position="282"/>
        <end position="304"/>
    </location>
</feature>
<feature type="transmembrane region" description="Helical" evidence="6">
    <location>
        <begin position="161"/>
        <end position="182"/>
    </location>
</feature>
<dbReference type="InterPro" id="IPR002549">
    <property type="entry name" value="AI-2E-like"/>
</dbReference>
<protein>
    <submittedName>
        <fullName evidence="7">Membrane protein</fullName>
    </submittedName>
</protein>
<keyword evidence="4 6" id="KW-1133">Transmembrane helix</keyword>
<reference evidence="7 8" key="1">
    <citation type="submission" date="2013-08" db="EMBL/GenBank/DDBJ databases">
        <authorList>
            <person name="Huang J."/>
            <person name="Wang G."/>
        </authorList>
    </citation>
    <scope>NUCLEOTIDE SEQUENCE [LARGE SCALE GENOMIC DNA]</scope>
    <source>
        <strain evidence="7 8">JSM 072002</strain>
    </source>
</reference>
<keyword evidence="3 6" id="KW-0812">Transmembrane</keyword>
<dbReference type="GO" id="GO:0055085">
    <property type="term" value="P:transmembrane transport"/>
    <property type="evidence" value="ECO:0007669"/>
    <property type="project" value="TreeGrafter"/>
</dbReference>
<comment type="similarity">
    <text evidence="2">Belongs to the autoinducer-2 exporter (AI-2E) (TC 2.A.86) family.</text>
</comment>
<name>A0A0A5GCX2_9BACI</name>
<accession>A0A0A5GCX2</accession>
<dbReference type="Proteomes" id="UP000030401">
    <property type="component" value="Unassembled WGS sequence"/>
</dbReference>
<feature type="transmembrane region" description="Helical" evidence="6">
    <location>
        <begin position="223"/>
        <end position="240"/>
    </location>
</feature>
<dbReference type="OrthoDB" id="9793390at2"/>
<sequence>MKANKDQIVLWIYRTVLILLILLIFFLLMKLFPFYEGFIHLIIKLLIPFVISMFIAYLLHPIVEQLHEQYMPRWLAISLIYLLFFGGVGYAIFKMYPIFLKQWKDLLSNVPQFVDTYRKWINDIYESTSYLPEAIHDRMDTLLYNVEKLGDGLVASIGDHVLSMVDWLLLVAVIPVLVFYMLKDYPLMKQAIWQWTPHAFREEGKQMVEDIDKSLGGYIRGQLLVCLFVGVISILALWLIGMKYSLVLGALMGITNVIPYFGPIIGAIPAIIIAVTVNTNMIFFVLLIVFMVQLIESNLLAPYIVGKSLHIHPLLIILALLIGGELAGILGLVIAVPTLTILRVIFHHIRLWRYSD</sequence>
<dbReference type="GO" id="GO:0016020">
    <property type="term" value="C:membrane"/>
    <property type="evidence" value="ECO:0007669"/>
    <property type="project" value="UniProtKB-SubCell"/>
</dbReference>